<evidence type="ECO:0008006" key="4">
    <source>
        <dbReference type="Google" id="ProtNLM"/>
    </source>
</evidence>
<keyword evidence="3" id="KW-1185">Reference proteome</keyword>
<evidence type="ECO:0000256" key="1">
    <source>
        <dbReference type="SAM" id="Phobius"/>
    </source>
</evidence>
<keyword evidence="1" id="KW-0472">Membrane</keyword>
<feature type="transmembrane region" description="Helical" evidence="1">
    <location>
        <begin position="84"/>
        <end position="104"/>
    </location>
</feature>
<keyword evidence="1" id="KW-1133">Transmembrane helix</keyword>
<protein>
    <recommendedName>
        <fullName evidence="4">Integral membrane protein</fullName>
    </recommendedName>
</protein>
<gene>
    <name evidence="2" type="ORF">GCM10009788_17360</name>
</gene>
<comment type="caution">
    <text evidence="2">The sequence shown here is derived from an EMBL/GenBank/DDBJ whole genome shotgun (WGS) entry which is preliminary data.</text>
</comment>
<organism evidence="2 3">
    <name type="scientific">Nocardioides humi</name>
    <dbReference type="NCBI Taxonomy" id="449461"/>
    <lineage>
        <taxon>Bacteria</taxon>
        <taxon>Bacillati</taxon>
        <taxon>Actinomycetota</taxon>
        <taxon>Actinomycetes</taxon>
        <taxon>Propionibacteriales</taxon>
        <taxon>Nocardioidaceae</taxon>
        <taxon>Nocardioides</taxon>
    </lineage>
</organism>
<feature type="transmembrane region" description="Helical" evidence="1">
    <location>
        <begin position="52"/>
        <end position="72"/>
    </location>
</feature>
<dbReference type="RefSeq" id="WP_141005299.1">
    <property type="nucleotide sequence ID" value="NZ_BAAAOR010000014.1"/>
</dbReference>
<accession>A0ABN2AAF7</accession>
<sequence>MTTTLNRPAARPAALAARRLWFAADALVTGANAVVYLAAAGPLADLLGGDAGTWRVVGALLLAYAALVGLYARSPRSRRIGWALVAANLAWVVASLDVAVTGALDLDPLGRAWVVAQALVVAGFAGLQTRVLRATLQA</sequence>
<evidence type="ECO:0000313" key="3">
    <source>
        <dbReference type="Proteomes" id="UP001500842"/>
    </source>
</evidence>
<keyword evidence="1" id="KW-0812">Transmembrane</keyword>
<feature type="transmembrane region" description="Helical" evidence="1">
    <location>
        <begin position="20"/>
        <end position="40"/>
    </location>
</feature>
<evidence type="ECO:0000313" key="2">
    <source>
        <dbReference type="EMBL" id="GAA1513414.1"/>
    </source>
</evidence>
<dbReference type="EMBL" id="BAAAOR010000014">
    <property type="protein sequence ID" value="GAA1513414.1"/>
    <property type="molecule type" value="Genomic_DNA"/>
</dbReference>
<name>A0ABN2AAF7_9ACTN</name>
<reference evidence="2 3" key="1">
    <citation type="journal article" date="2019" name="Int. J. Syst. Evol. Microbiol.">
        <title>The Global Catalogue of Microorganisms (GCM) 10K type strain sequencing project: providing services to taxonomists for standard genome sequencing and annotation.</title>
        <authorList>
            <consortium name="The Broad Institute Genomics Platform"/>
            <consortium name="The Broad Institute Genome Sequencing Center for Infectious Disease"/>
            <person name="Wu L."/>
            <person name="Ma J."/>
        </authorList>
    </citation>
    <scope>NUCLEOTIDE SEQUENCE [LARGE SCALE GENOMIC DNA]</scope>
    <source>
        <strain evidence="2 3">JCM 14942</strain>
    </source>
</reference>
<dbReference type="Proteomes" id="UP001500842">
    <property type="component" value="Unassembled WGS sequence"/>
</dbReference>
<proteinExistence type="predicted"/>
<feature type="transmembrane region" description="Helical" evidence="1">
    <location>
        <begin position="110"/>
        <end position="127"/>
    </location>
</feature>